<dbReference type="NCBIfam" id="TIGR00045">
    <property type="entry name" value="glycerate kinase"/>
    <property type="match status" value="1"/>
</dbReference>
<dbReference type="InterPro" id="IPR036129">
    <property type="entry name" value="Glycerate_kinase_sf"/>
</dbReference>
<dbReference type="Gene3D" id="3.90.1510.10">
    <property type="entry name" value="Glycerate kinase, domain 2"/>
    <property type="match status" value="1"/>
</dbReference>
<keyword evidence="6" id="KW-1185">Reference proteome</keyword>
<dbReference type="Pfam" id="PF02595">
    <property type="entry name" value="Gly_kinase"/>
    <property type="match status" value="1"/>
</dbReference>
<name>A0ABX5QIY3_9MICO</name>
<evidence type="ECO:0000256" key="3">
    <source>
        <dbReference type="ARBA" id="ARBA00022777"/>
    </source>
</evidence>
<evidence type="ECO:0000256" key="4">
    <source>
        <dbReference type="PIRNR" id="PIRNR006078"/>
    </source>
</evidence>
<accession>A0ABX5QIY3</accession>
<dbReference type="GO" id="GO:0016301">
    <property type="term" value="F:kinase activity"/>
    <property type="evidence" value="ECO:0007669"/>
    <property type="project" value="UniProtKB-KW"/>
</dbReference>
<gene>
    <name evidence="5" type="ORF">Leucomu_00365</name>
</gene>
<protein>
    <submittedName>
        <fullName evidence="5">Glycerate kinase</fullName>
    </submittedName>
</protein>
<keyword evidence="3 4" id="KW-0418">Kinase</keyword>
<dbReference type="PANTHER" id="PTHR21599:SF0">
    <property type="entry name" value="GLYCERATE KINASE"/>
    <property type="match status" value="1"/>
</dbReference>
<dbReference type="InterPro" id="IPR004381">
    <property type="entry name" value="Glycerate_kinase"/>
</dbReference>
<proteinExistence type="inferred from homology"/>
<dbReference type="SUPFAM" id="SSF110738">
    <property type="entry name" value="Glycerate kinase I"/>
    <property type="match status" value="1"/>
</dbReference>
<keyword evidence="2 4" id="KW-0808">Transferase</keyword>
<comment type="similarity">
    <text evidence="1 4">Belongs to the glycerate kinase type-1 family.</text>
</comment>
<dbReference type="Gene3D" id="3.40.50.10350">
    <property type="entry name" value="Glycerate kinase, domain 1"/>
    <property type="match status" value="1"/>
</dbReference>
<dbReference type="Proteomes" id="UP000285768">
    <property type="component" value="Chromosome"/>
</dbReference>
<evidence type="ECO:0000313" key="6">
    <source>
        <dbReference type="Proteomes" id="UP000285768"/>
    </source>
</evidence>
<dbReference type="PANTHER" id="PTHR21599">
    <property type="entry name" value="GLYCERATE KINASE"/>
    <property type="match status" value="1"/>
</dbReference>
<reference evidence="5 6" key="1">
    <citation type="submission" date="2019-01" db="EMBL/GenBank/DDBJ databases">
        <title>Leucobacter muris sp. nov. isolated from the nose of a laboratory mouse.</title>
        <authorList>
            <person name="Benga L."/>
            <person name="Sproeer C."/>
            <person name="Schumann P."/>
            <person name="Verbarg S."/>
            <person name="Bunk B."/>
            <person name="Engelhardt E."/>
            <person name="Benten P.M."/>
            <person name="Sager M."/>
        </authorList>
    </citation>
    <scope>NUCLEOTIDE SEQUENCE [LARGE SCALE GENOMIC DNA]</scope>
    <source>
        <strain evidence="5 6">DSM 101948</strain>
    </source>
</reference>
<dbReference type="InterPro" id="IPR018197">
    <property type="entry name" value="Glycerate_kinase_RE-like"/>
</dbReference>
<evidence type="ECO:0000256" key="2">
    <source>
        <dbReference type="ARBA" id="ARBA00022679"/>
    </source>
</evidence>
<evidence type="ECO:0000313" key="5">
    <source>
        <dbReference type="EMBL" id="QAB19069.1"/>
    </source>
</evidence>
<dbReference type="PIRSF" id="PIRSF006078">
    <property type="entry name" value="GlxK"/>
    <property type="match status" value="1"/>
</dbReference>
<sequence>MLVACDKFKGSATALEVAGALRRGILAERSGAEVDVLPVADGGDGTVDAALAAAASSSSATAAAPGFDERRCSVTGPYGEPREARFAFDPGARTAVIEVAEACGLHLVDRHALGSGALDATVATSAGAGQLIAAALDAGARSIVLGLGGSATTDGGAGMLTALGLGVFDAVGAPVGPGGAGASHATRIDTAGLDPRLAGARILVASDVTNPLCGDDGAAAVYGPQKGLPPERIAEIDAGLGRFGALVERGLGAAPGEWTGRPGAGAAGGLGFTALAVLGGELRPGIDLVLDLLGFDAAVAGADLVITGEGRLDEQTLSGKAPAGVAARAGGAPVVLVCGSSALPRERAVAAGFREVFELVSIEPDAERCMREPLPLLERIGRLIGGCLAQLAARPPEAR</sequence>
<dbReference type="InterPro" id="IPR018193">
    <property type="entry name" value="Glyc_kinase_flavodox-like_fold"/>
</dbReference>
<evidence type="ECO:0000256" key="1">
    <source>
        <dbReference type="ARBA" id="ARBA00006284"/>
    </source>
</evidence>
<dbReference type="EMBL" id="CP035037">
    <property type="protein sequence ID" value="QAB19069.1"/>
    <property type="molecule type" value="Genomic_DNA"/>
</dbReference>
<organism evidence="5 6">
    <name type="scientific">Leucobacter muris</name>
    <dbReference type="NCBI Taxonomy" id="1935379"/>
    <lineage>
        <taxon>Bacteria</taxon>
        <taxon>Bacillati</taxon>
        <taxon>Actinomycetota</taxon>
        <taxon>Actinomycetes</taxon>
        <taxon>Micrococcales</taxon>
        <taxon>Microbacteriaceae</taxon>
        <taxon>Leucobacter</taxon>
    </lineage>
</organism>